<organism evidence="7 8">
    <name type="scientific">Anaerostipes hominis</name>
    <name type="common">ex Liu et al. 2021</name>
    <dbReference type="NCBI Taxonomy" id="2763018"/>
    <lineage>
        <taxon>Bacteria</taxon>
        <taxon>Bacillati</taxon>
        <taxon>Bacillota</taxon>
        <taxon>Clostridia</taxon>
        <taxon>Lachnospirales</taxon>
        <taxon>Lachnospiraceae</taxon>
        <taxon>Anaerostipes</taxon>
    </lineage>
</organism>
<evidence type="ECO:0000259" key="6">
    <source>
        <dbReference type="Pfam" id="PF03442"/>
    </source>
</evidence>
<dbReference type="Pfam" id="PF03442">
    <property type="entry name" value="CBM_X2"/>
    <property type="match status" value="1"/>
</dbReference>
<keyword evidence="2" id="KW-0136">Cellulose degradation</keyword>
<dbReference type="InterPro" id="IPR013783">
    <property type="entry name" value="Ig-like_fold"/>
</dbReference>
<reference evidence="7 8" key="1">
    <citation type="submission" date="2020-08" db="EMBL/GenBank/DDBJ databases">
        <title>Genome public.</title>
        <authorList>
            <person name="Liu C."/>
            <person name="Sun Q."/>
        </authorList>
    </citation>
    <scope>NUCLEOTIDE SEQUENCE [LARGE SCALE GENOMIC DNA]</scope>
    <source>
        <strain evidence="7 8">NSJ-7</strain>
    </source>
</reference>
<evidence type="ECO:0000313" key="7">
    <source>
        <dbReference type="EMBL" id="MBC5676792.1"/>
    </source>
</evidence>
<keyword evidence="5" id="KW-0472">Membrane</keyword>
<gene>
    <name evidence="7" type="ORF">H8S22_03955</name>
</gene>
<dbReference type="SUPFAM" id="SSF81296">
    <property type="entry name" value="E set domains"/>
    <property type="match status" value="1"/>
</dbReference>
<evidence type="ECO:0000256" key="1">
    <source>
        <dbReference type="ARBA" id="ARBA00022729"/>
    </source>
</evidence>
<evidence type="ECO:0000256" key="3">
    <source>
        <dbReference type="ARBA" id="ARBA00023277"/>
    </source>
</evidence>
<protein>
    <recommendedName>
        <fullName evidence="6">Carbohydrate binding X2 domain-containing protein</fullName>
    </recommendedName>
</protein>
<dbReference type="InterPro" id="IPR014756">
    <property type="entry name" value="Ig_E-set"/>
</dbReference>
<keyword evidence="5" id="KW-0812">Transmembrane</keyword>
<dbReference type="Proteomes" id="UP000635828">
    <property type="component" value="Unassembled WGS sequence"/>
</dbReference>
<feature type="domain" description="Carbohydrate binding X2" evidence="6">
    <location>
        <begin position="286"/>
        <end position="360"/>
    </location>
</feature>
<keyword evidence="5" id="KW-1133">Transmembrane helix</keyword>
<dbReference type="EMBL" id="JACOOS010000003">
    <property type="protein sequence ID" value="MBC5676792.1"/>
    <property type="molecule type" value="Genomic_DNA"/>
</dbReference>
<evidence type="ECO:0000256" key="4">
    <source>
        <dbReference type="ARBA" id="ARBA00023326"/>
    </source>
</evidence>
<comment type="caution">
    <text evidence="7">The sequence shown here is derived from an EMBL/GenBank/DDBJ whole genome shotgun (WGS) entry which is preliminary data.</text>
</comment>
<sequence length="543" mass="58877">MKQLVHLKERKVQMKKLKQICSVMLCMIMVTVFTITPIRADDVTTPPTTTISGTASITGTVSQFSETKDVKASLSNTTPAIGVTVEATIAYKVGTVEKTIKSGPITKETKTTDPATEVNFSFTKEDLNLLPAGTYDIKAKSTTDSENPVAEATIGSIIVNKETPTVTIDKSISLTKSRSNFETADGEIKAKLDKAFFSNTNPASLELTASINDNSNVAKVTEKATATKNGEVSFTFTQADLNTLLEGDYTITVTSAGNDFNNAVAAVTLGTIKITPMVNASVKTPQTFDLSKQGDIVIGVDNNGRTLKDIKNGSQTLTSGKDYTVGDKIVTINKNYFSQFAVGKQHLTFDFDEGSDPICEVDIIKSSKNTNLILKGYKGKSITTLSNRTAGSKLPGWNKKSYKAAGRKGYEFVGWTYNGKTVTTVPDDRLNVTLTAKFSKLSVGRASALSVKGKSGKGVGFTAKSKTYTKADGTRRAFRFRYSRSSSMKNAAYKTTGLGKNVYTKTGLKKNARYYVQVRYYYYDSTNQKVYGAYSKSTSVKAY</sequence>
<keyword evidence="1" id="KW-0732">Signal</keyword>
<proteinExistence type="predicted"/>
<keyword evidence="4" id="KW-0624">Polysaccharide degradation</keyword>
<keyword evidence="8" id="KW-1185">Reference proteome</keyword>
<evidence type="ECO:0000313" key="8">
    <source>
        <dbReference type="Proteomes" id="UP000635828"/>
    </source>
</evidence>
<name>A0ABR7FNK9_9FIRM</name>
<evidence type="ECO:0000256" key="5">
    <source>
        <dbReference type="SAM" id="Phobius"/>
    </source>
</evidence>
<keyword evidence="3" id="KW-0119">Carbohydrate metabolism</keyword>
<evidence type="ECO:0000256" key="2">
    <source>
        <dbReference type="ARBA" id="ARBA00023001"/>
    </source>
</evidence>
<feature type="transmembrane region" description="Helical" evidence="5">
    <location>
        <begin position="20"/>
        <end position="38"/>
    </location>
</feature>
<accession>A0ABR7FNK9</accession>
<dbReference type="Gene3D" id="2.60.40.10">
    <property type="entry name" value="Immunoglobulins"/>
    <property type="match status" value="1"/>
</dbReference>
<dbReference type="InterPro" id="IPR005102">
    <property type="entry name" value="Carbo-bd_X2"/>
</dbReference>